<protein>
    <submittedName>
        <fullName evidence="2">Uncharacterized protein</fullName>
    </submittedName>
</protein>
<name>A0A5J6V3H0_9MICO</name>
<dbReference type="RefSeq" id="WP_158059901.1">
    <property type="nucleotide sequence ID" value="NZ_CP044427.1"/>
</dbReference>
<dbReference type="Proteomes" id="UP000326546">
    <property type="component" value="Chromosome"/>
</dbReference>
<proteinExistence type="predicted"/>
<keyword evidence="3" id="KW-1185">Reference proteome</keyword>
<evidence type="ECO:0000313" key="3">
    <source>
        <dbReference type="Proteomes" id="UP000326546"/>
    </source>
</evidence>
<feature type="compositionally biased region" description="Basic and acidic residues" evidence="1">
    <location>
        <begin position="24"/>
        <end position="36"/>
    </location>
</feature>
<organism evidence="2 3">
    <name type="scientific">Ornithinimicrobium pratense</name>
    <dbReference type="NCBI Taxonomy" id="2593973"/>
    <lineage>
        <taxon>Bacteria</taxon>
        <taxon>Bacillati</taxon>
        <taxon>Actinomycetota</taxon>
        <taxon>Actinomycetes</taxon>
        <taxon>Micrococcales</taxon>
        <taxon>Ornithinimicrobiaceae</taxon>
        <taxon>Ornithinimicrobium</taxon>
    </lineage>
</organism>
<dbReference type="KEGG" id="serw:FY030_01090"/>
<reference evidence="2 3" key="1">
    <citation type="submission" date="2019-09" db="EMBL/GenBank/DDBJ databases">
        <title>Serinicoccus pratensis sp. nov., isolated from meadow soil.</title>
        <authorList>
            <person name="Zhang W."/>
        </authorList>
    </citation>
    <scope>NUCLEOTIDE SEQUENCE [LARGE SCALE GENOMIC DNA]</scope>
    <source>
        <strain evidence="2 3">W204</strain>
    </source>
</reference>
<evidence type="ECO:0000313" key="2">
    <source>
        <dbReference type="EMBL" id="QFG67503.1"/>
    </source>
</evidence>
<feature type="region of interest" description="Disordered" evidence="1">
    <location>
        <begin position="1"/>
        <end position="36"/>
    </location>
</feature>
<evidence type="ECO:0000256" key="1">
    <source>
        <dbReference type="SAM" id="MobiDB-lite"/>
    </source>
</evidence>
<sequence>MGSTLHVSLSPDRRTRRHPIGESPHPDVAEPPRQTEHWCAPPLLAGHAPRSPSLIRKETTAMTLTLTPDALRGAVDSAQVQTFGETAVLFEPTAARCSSSSSTCCVLCVKVS</sequence>
<gene>
    <name evidence="2" type="ORF">FY030_01090</name>
</gene>
<accession>A0A5J6V3H0</accession>
<dbReference type="EMBL" id="CP044427">
    <property type="protein sequence ID" value="QFG67503.1"/>
    <property type="molecule type" value="Genomic_DNA"/>
</dbReference>
<dbReference type="AlphaFoldDB" id="A0A5J6V3H0"/>